<evidence type="ECO:0000313" key="1">
    <source>
        <dbReference type="EMBL" id="SDF16054.1"/>
    </source>
</evidence>
<organism evidence="1 2">
    <name type="scientific">Cellulophaga baltica</name>
    <dbReference type="NCBI Taxonomy" id="76594"/>
    <lineage>
        <taxon>Bacteria</taxon>
        <taxon>Pseudomonadati</taxon>
        <taxon>Bacteroidota</taxon>
        <taxon>Flavobacteriia</taxon>
        <taxon>Flavobacteriales</taxon>
        <taxon>Flavobacteriaceae</taxon>
        <taxon>Cellulophaga</taxon>
    </lineage>
</organism>
<keyword evidence="2" id="KW-1185">Reference proteome</keyword>
<evidence type="ECO:0000313" key="2">
    <source>
        <dbReference type="Proteomes" id="UP000182114"/>
    </source>
</evidence>
<evidence type="ECO:0008006" key="3">
    <source>
        <dbReference type="Google" id="ProtNLM"/>
    </source>
</evidence>
<accession>A0A1G7IU25</accession>
<sequence length="132" mass="15633">MNQDINNTLNEITEIHLSLKEVYQKLSEEATGEQQEHYKAKQEHYETLSKEMIQLIYNLGGKYIECKNPTEHELEDLVAMISNKKDTVSLEKVAEKTDEFKKMAREKYDTVLHEHQFSQDEEELLKNHIHKL</sequence>
<dbReference type="RefSeq" id="WP_074538776.1">
    <property type="nucleotide sequence ID" value="NZ_FNBD01000008.1"/>
</dbReference>
<proteinExistence type="predicted"/>
<dbReference type="EMBL" id="FNBD01000008">
    <property type="protein sequence ID" value="SDF16054.1"/>
    <property type="molecule type" value="Genomic_DNA"/>
</dbReference>
<dbReference type="Proteomes" id="UP000182114">
    <property type="component" value="Unassembled WGS sequence"/>
</dbReference>
<gene>
    <name evidence="1" type="ORF">SAMN04487992_10827</name>
</gene>
<protein>
    <recommendedName>
        <fullName evidence="3">DUF2383 domain-containing protein</fullName>
    </recommendedName>
</protein>
<reference evidence="2" key="1">
    <citation type="submission" date="2016-10" db="EMBL/GenBank/DDBJ databases">
        <authorList>
            <person name="Varghese N."/>
            <person name="Submissions S."/>
        </authorList>
    </citation>
    <scope>NUCLEOTIDE SEQUENCE [LARGE SCALE GENOMIC DNA]</scope>
    <source>
        <strain evidence="2">DSM 24729</strain>
    </source>
</reference>
<dbReference type="AlphaFoldDB" id="A0A1G7IU25"/>
<name>A0A1G7IU25_9FLAO</name>
<dbReference type="eggNOG" id="ENOG5030ZPJ">
    <property type="taxonomic scope" value="Bacteria"/>
</dbReference>